<dbReference type="EMBL" id="GL629765">
    <property type="protein sequence ID" value="EFX04170.1"/>
    <property type="molecule type" value="Genomic_DNA"/>
</dbReference>
<dbReference type="GO" id="GO:0008655">
    <property type="term" value="P:pyrimidine-containing compound salvage"/>
    <property type="evidence" value="ECO:0007669"/>
    <property type="project" value="EnsemblFungi"/>
</dbReference>
<dbReference type="EC" id="2.4.2.9" evidence="4"/>
<evidence type="ECO:0000256" key="6">
    <source>
        <dbReference type="ARBA" id="ARBA00022676"/>
    </source>
</evidence>
<dbReference type="Gene3D" id="3.40.50.2020">
    <property type="match status" value="1"/>
</dbReference>
<keyword evidence="12" id="KW-1185">Reference proteome</keyword>
<dbReference type="HOGENOM" id="CLU_067096_1_1_1"/>
<evidence type="ECO:0000313" key="12">
    <source>
        <dbReference type="Proteomes" id="UP000007796"/>
    </source>
</evidence>
<keyword evidence="5" id="KW-0021">Allosteric enzyme</keyword>
<organism evidence="12">
    <name type="scientific">Grosmannia clavigera (strain kw1407 / UAMH 11150)</name>
    <name type="common">Blue stain fungus</name>
    <name type="synonym">Graphiocladiella clavigera</name>
    <dbReference type="NCBI Taxonomy" id="655863"/>
    <lineage>
        <taxon>Eukaryota</taxon>
        <taxon>Fungi</taxon>
        <taxon>Dikarya</taxon>
        <taxon>Ascomycota</taxon>
        <taxon>Pezizomycotina</taxon>
        <taxon>Sordariomycetes</taxon>
        <taxon>Sordariomycetidae</taxon>
        <taxon>Ophiostomatales</taxon>
        <taxon>Ophiostomataceae</taxon>
        <taxon>Leptographium</taxon>
    </lineage>
</organism>
<dbReference type="FunFam" id="3.40.50.2020:FF:000023">
    <property type="entry name" value="Probable uracil phosphoribosyltransferase"/>
    <property type="match status" value="1"/>
</dbReference>
<dbReference type="STRING" id="655863.F0XC29"/>
<comment type="cofactor">
    <cofactor evidence="1">
        <name>Mg(2+)</name>
        <dbReference type="ChEBI" id="CHEBI:18420"/>
    </cofactor>
</comment>
<evidence type="ECO:0000256" key="7">
    <source>
        <dbReference type="ARBA" id="ARBA00022679"/>
    </source>
</evidence>
<dbReference type="GeneID" id="25973938"/>
<dbReference type="InterPro" id="IPR029057">
    <property type="entry name" value="PRTase-like"/>
</dbReference>
<dbReference type="OrthoDB" id="106623at2759"/>
<evidence type="ECO:0000313" key="11">
    <source>
        <dbReference type="EMBL" id="EFX04170.1"/>
    </source>
</evidence>
<dbReference type="AlphaFoldDB" id="F0XC29"/>
<dbReference type="InterPro" id="IPR000836">
    <property type="entry name" value="PRTase_dom"/>
</dbReference>
<dbReference type="eggNOG" id="KOG4203">
    <property type="taxonomic scope" value="Eukaryota"/>
</dbReference>
<evidence type="ECO:0000256" key="8">
    <source>
        <dbReference type="ARBA" id="ARBA00022741"/>
    </source>
</evidence>
<keyword evidence="7 11" id="KW-0808">Transferase</keyword>
<comment type="pathway">
    <text evidence="2">Pyrimidine metabolism; UMP biosynthesis via salvage pathway; UMP from uracil: step 1/1.</text>
</comment>
<protein>
    <recommendedName>
        <fullName evidence="4">uracil phosphoribosyltransferase</fullName>
        <ecNumber evidence="4">2.4.2.9</ecNumber>
    </recommendedName>
</protein>
<evidence type="ECO:0000256" key="4">
    <source>
        <dbReference type="ARBA" id="ARBA00011894"/>
    </source>
</evidence>
<evidence type="ECO:0000256" key="5">
    <source>
        <dbReference type="ARBA" id="ARBA00022533"/>
    </source>
</evidence>
<reference evidence="11 12" key="1">
    <citation type="journal article" date="2011" name="Proc. Natl. Acad. Sci. U.S.A.">
        <title>Genome and transcriptome analyses of the mountain pine beetle-fungal symbiont Grosmannia clavigera, a lodgepole pine pathogen.</title>
        <authorList>
            <person name="DiGuistini S."/>
            <person name="Wang Y."/>
            <person name="Liao N.Y."/>
            <person name="Taylor G."/>
            <person name="Tanguay P."/>
            <person name="Feau N."/>
            <person name="Henrissat B."/>
            <person name="Chan S.K."/>
            <person name="Hesse-Orce U."/>
            <person name="Alamouti S.M."/>
            <person name="Tsui C.K.M."/>
            <person name="Docking R.T."/>
            <person name="Levasseur A."/>
            <person name="Haridas S."/>
            <person name="Robertson G."/>
            <person name="Birol I."/>
            <person name="Holt R.A."/>
            <person name="Marra M.A."/>
            <person name="Hamelin R.C."/>
            <person name="Hirst M."/>
            <person name="Jones S.J.M."/>
            <person name="Bohlmann J."/>
            <person name="Breuil C."/>
        </authorList>
    </citation>
    <scope>NUCLEOTIDE SEQUENCE [LARGE SCALE GENOMIC DNA]</scope>
    <source>
        <strain evidence="12">kw1407 / UAMH 11150</strain>
    </source>
</reference>
<accession>F0XC29</accession>
<keyword evidence="8" id="KW-0547">Nucleotide-binding</keyword>
<dbReference type="InParanoid" id="F0XC29"/>
<sequence>MTNANGVKSPLSPNVLLLNQGNYLLSCMTILRDSETATPAFSNAFEKVATQLIVAALDLVPTEAALVKSPTGVNYDGQRQSRAICGVSILRAGASFESALRNAATGPLSFGKILIQRNEETSLPTHIYSKLPGSIASNTVLILEPMLATGGSAAKAISILEEAGVPEEEIIFVNVVASQYGIRKVLEQFPRLRIVTAAVDDDLTASK</sequence>
<dbReference type="RefSeq" id="XP_014173652.1">
    <property type="nucleotide sequence ID" value="XM_014318177.1"/>
</dbReference>
<dbReference type="CDD" id="cd06223">
    <property type="entry name" value="PRTases_typeI"/>
    <property type="match status" value="1"/>
</dbReference>
<evidence type="ECO:0000256" key="3">
    <source>
        <dbReference type="ARBA" id="ARBA00009516"/>
    </source>
</evidence>
<dbReference type="Proteomes" id="UP000007796">
    <property type="component" value="Unassembled WGS sequence"/>
</dbReference>
<dbReference type="SUPFAM" id="SSF53271">
    <property type="entry name" value="PRTase-like"/>
    <property type="match status" value="1"/>
</dbReference>
<dbReference type="Pfam" id="PF14681">
    <property type="entry name" value="UPRTase"/>
    <property type="match status" value="1"/>
</dbReference>
<gene>
    <name evidence="11" type="ORF">CMQ_1098</name>
</gene>
<feature type="domain" description="Phosphoribosyltransferase" evidence="10">
    <location>
        <begin position="22"/>
        <end position="206"/>
    </location>
</feature>
<dbReference type="GO" id="GO:0005525">
    <property type="term" value="F:GTP binding"/>
    <property type="evidence" value="ECO:0007669"/>
    <property type="project" value="UniProtKB-KW"/>
</dbReference>
<evidence type="ECO:0000256" key="2">
    <source>
        <dbReference type="ARBA" id="ARBA00005180"/>
    </source>
</evidence>
<keyword evidence="9" id="KW-0342">GTP-binding</keyword>
<evidence type="ECO:0000256" key="9">
    <source>
        <dbReference type="ARBA" id="ARBA00023134"/>
    </source>
</evidence>
<dbReference type="GO" id="GO:0004845">
    <property type="term" value="F:uracil phosphoribosyltransferase activity"/>
    <property type="evidence" value="ECO:0007669"/>
    <property type="project" value="UniProtKB-EC"/>
</dbReference>
<evidence type="ECO:0000256" key="1">
    <source>
        <dbReference type="ARBA" id="ARBA00001946"/>
    </source>
</evidence>
<name>F0XC29_GROCL</name>
<proteinExistence type="inferred from homology"/>
<keyword evidence="6 11" id="KW-0328">Glycosyltransferase</keyword>
<evidence type="ECO:0000259" key="10">
    <source>
        <dbReference type="Pfam" id="PF14681"/>
    </source>
</evidence>
<comment type="similarity">
    <text evidence="3">Belongs to the UPRTase family.</text>
</comment>